<sequence length="336" mass="37445">MSDSDSSDDELLMPNGFVDVGADLVDVDFKEAEASPPRKKSRKNKKKTPTDESLSEISAPAPLPVPDPIFVVDDDSNDVINFSAGGWKSRQNRRNAKSTFCETVPRKSRRIASRDSSFSADLDESDIHVVEDSPKDIFDDSLINHSSFSFDQDVEDVPPEPVEDPNAEVRIRVIWKGSSTQHFTLRKFQKIKEIFTHYAQMEGVEEGRILFSLRDKTVSPNDTPQSLNIGVSSLEGGVIDAVNVATRSTNNADEQAEEDPNALKLSIQRKGIKEKHTVFTYPHEKISVLMSKLSEQLNIPYSSIKLMFDGEQLSPDSTPEDNEIEGDECIDLVVTQ</sequence>
<dbReference type="InterPro" id="IPR022617">
    <property type="entry name" value="Rad60/SUMO-like_dom"/>
</dbReference>
<name>A0A6J1S8D6_FRAOC</name>
<protein>
    <submittedName>
        <fullName evidence="6">Uncharacterized protein LOC113204513</fullName>
    </submittedName>
</protein>
<keyword evidence="5" id="KW-1185">Reference proteome</keyword>
<keyword evidence="2" id="KW-0539">Nucleus</keyword>
<organism evidence="5 6">
    <name type="scientific">Frankliniella occidentalis</name>
    <name type="common">Western flower thrips</name>
    <name type="synonym">Euthrips occidentalis</name>
    <dbReference type="NCBI Taxonomy" id="133901"/>
    <lineage>
        <taxon>Eukaryota</taxon>
        <taxon>Metazoa</taxon>
        <taxon>Ecdysozoa</taxon>
        <taxon>Arthropoda</taxon>
        <taxon>Hexapoda</taxon>
        <taxon>Insecta</taxon>
        <taxon>Pterygota</taxon>
        <taxon>Neoptera</taxon>
        <taxon>Paraneoptera</taxon>
        <taxon>Thysanoptera</taxon>
        <taxon>Terebrantia</taxon>
        <taxon>Thripoidea</taxon>
        <taxon>Thripidae</taxon>
        <taxon>Frankliniella</taxon>
    </lineage>
</organism>
<gene>
    <name evidence="6" type="primary">LOC113204513</name>
</gene>
<dbReference type="RefSeq" id="XP_026275495.2">
    <property type="nucleotide sequence ID" value="XM_026419710.2"/>
</dbReference>
<dbReference type="PROSITE" id="PS50053">
    <property type="entry name" value="UBIQUITIN_2"/>
    <property type="match status" value="1"/>
</dbReference>
<dbReference type="PANTHER" id="PTHR47187:SF1">
    <property type="entry name" value="NFATC2-INTERACTING PROTEIN"/>
    <property type="match status" value="1"/>
</dbReference>
<dbReference type="GO" id="GO:0005634">
    <property type="term" value="C:nucleus"/>
    <property type="evidence" value="ECO:0007669"/>
    <property type="project" value="UniProtKB-SubCell"/>
</dbReference>
<dbReference type="SMART" id="SM00213">
    <property type="entry name" value="UBQ"/>
    <property type="match status" value="2"/>
</dbReference>
<dbReference type="InterPro" id="IPR052324">
    <property type="entry name" value="NFATC2-Int_DNA_Repair"/>
</dbReference>
<accession>A0A6J1S8D6</accession>
<dbReference type="Pfam" id="PF11976">
    <property type="entry name" value="Rad60-SLD"/>
    <property type="match status" value="1"/>
</dbReference>
<dbReference type="PANTHER" id="PTHR47187">
    <property type="entry name" value="NFATC2-INTERACTING PROTEIN"/>
    <property type="match status" value="1"/>
</dbReference>
<dbReference type="InterPro" id="IPR029071">
    <property type="entry name" value="Ubiquitin-like_domsf"/>
</dbReference>
<dbReference type="SUPFAM" id="SSF54236">
    <property type="entry name" value="Ubiquitin-like"/>
    <property type="match status" value="2"/>
</dbReference>
<evidence type="ECO:0000259" key="4">
    <source>
        <dbReference type="PROSITE" id="PS50053"/>
    </source>
</evidence>
<dbReference type="InterPro" id="IPR000626">
    <property type="entry name" value="Ubiquitin-like_dom"/>
</dbReference>
<dbReference type="Gene3D" id="3.10.20.90">
    <property type="entry name" value="Phosphatidylinositol 3-kinase Catalytic Subunit, Chain A, domain 1"/>
    <property type="match status" value="2"/>
</dbReference>
<dbReference type="GeneID" id="113204513"/>
<feature type="domain" description="Ubiquitin-like" evidence="4">
    <location>
        <begin position="263"/>
        <end position="336"/>
    </location>
</feature>
<dbReference type="GO" id="GO:0045944">
    <property type="term" value="P:positive regulation of transcription by RNA polymerase II"/>
    <property type="evidence" value="ECO:0007669"/>
    <property type="project" value="TreeGrafter"/>
</dbReference>
<dbReference type="KEGG" id="foc:113204513"/>
<feature type="region of interest" description="Disordered" evidence="3">
    <location>
        <begin position="29"/>
        <end position="70"/>
    </location>
</feature>
<evidence type="ECO:0000256" key="3">
    <source>
        <dbReference type="SAM" id="MobiDB-lite"/>
    </source>
</evidence>
<dbReference type="Proteomes" id="UP000504606">
    <property type="component" value="Unplaced"/>
</dbReference>
<dbReference type="CDD" id="cd01763">
    <property type="entry name" value="Ubl_SUMO_like"/>
    <property type="match status" value="1"/>
</dbReference>
<feature type="compositionally biased region" description="Basic residues" evidence="3">
    <location>
        <begin position="37"/>
        <end position="47"/>
    </location>
</feature>
<dbReference type="OrthoDB" id="442921at2759"/>
<evidence type="ECO:0000256" key="2">
    <source>
        <dbReference type="ARBA" id="ARBA00023242"/>
    </source>
</evidence>
<evidence type="ECO:0000256" key="1">
    <source>
        <dbReference type="ARBA" id="ARBA00004123"/>
    </source>
</evidence>
<evidence type="ECO:0000313" key="5">
    <source>
        <dbReference type="Proteomes" id="UP000504606"/>
    </source>
</evidence>
<dbReference type="AlphaFoldDB" id="A0A6J1S8D6"/>
<proteinExistence type="predicted"/>
<evidence type="ECO:0000313" key="6">
    <source>
        <dbReference type="RefSeq" id="XP_026275495.2"/>
    </source>
</evidence>
<reference evidence="6" key="1">
    <citation type="submission" date="2025-08" db="UniProtKB">
        <authorList>
            <consortium name="RefSeq"/>
        </authorList>
    </citation>
    <scope>IDENTIFICATION</scope>
    <source>
        <tissue evidence="6">Whole organism</tissue>
    </source>
</reference>
<comment type="subcellular location">
    <subcellularLocation>
        <location evidence="1">Nucleus</location>
    </subcellularLocation>
</comment>